<dbReference type="Gene3D" id="2.160.20.70">
    <property type="match status" value="1"/>
</dbReference>
<gene>
    <name evidence="9" type="ORF">K490DRAFT_75180</name>
</gene>
<dbReference type="InterPro" id="IPR027684">
    <property type="entry name" value="TBCC"/>
</dbReference>
<keyword evidence="4" id="KW-0007">Acetylation</keyword>
<feature type="compositionally biased region" description="Polar residues" evidence="7">
    <location>
        <begin position="151"/>
        <end position="170"/>
    </location>
</feature>
<dbReference type="GO" id="GO:0005737">
    <property type="term" value="C:cytoplasm"/>
    <property type="evidence" value="ECO:0007669"/>
    <property type="project" value="UniProtKB-SubCell"/>
</dbReference>
<dbReference type="EMBL" id="ML978731">
    <property type="protein sequence ID" value="KAF2085317.1"/>
    <property type="molecule type" value="Genomic_DNA"/>
</dbReference>
<dbReference type="InterPro" id="IPR017901">
    <property type="entry name" value="C-CAP_CF_C-like"/>
</dbReference>
<keyword evidence="5" id="KW-0143">Chaperone</keyword>
<dbReference type="Proteomes" id="UP000799776">
    <property type="component" value="Unassembled WGS sequence"/>
</dbReference>
<name>A0A9P4HRI8_9PEZI</name>
<dbReference type="InterPro" id="IPR016098">
    <property type="entry name" value="CAP/MinC_C"/>
</dbReference>
<dbReference type="PANTHER" id="PTHR15139">
    <property type="entry name" value="TUBULIN FOLDING COFACTOR C"/>
    <property type="match status" value="1"/>
</dbReference>
<evidence type="ECO:0000256" key="2">
    <source>
        <dbReference type="ARBA" id="ARBA00008848"/>
    </source>
</evidence>
<dbReference type="SMART" id="SM00673">
    <property type="entry name" value="CARP"/>
    <property type="match status" value="1"/>
</dbReference>
<dbReference type="FunFam" id="1.20.58.1250:FF:000002">
    <property type="entry name" value="Tubulin-specific chaperone c, putative"/>
    <property type="match status" value="1"/>
</dbReference>
<dbReference type="GO" id="GO:0007023">
    <property type="term" value="P:post-chaperonin tubulin folding pathway"/>
    <property type="evidence" value="ECO:0007669"/>
    <property type="project" value="InterPro"/>
</dbReference>
<evidence type="ECO:0000256" key="1">
    <source>
        <dbReference type="ARBA" id="ARBA00004496"/>
    </source>
</evidence>
<keyword evidence="10" id="KW-1185">Reference proteome</keyword>
<feature type="domain" description="C-CAP/cofactor C-like" evidence="8">
    <location>
        <begin position="196"/>
        <end position="342"/>
    </location>
</feature>
<reference evidence="9" key="1">
    <citation type="journal article" date="2020" name="Stud. Mycol.">
        <title>101 Dothideomycetes genomes: a test case for predicting lifestyles and emergence of pathogens.</title>
        <authorList>
            <person name="Haridas S."/>
            <person name="Albert R."/>
            <person name="Binder M."/>
            <person name="Bloem J."/>
            <person name="Labutti K."/>
            <person name="Salamov A."/>
            <person name="Andreopoulos B."/>
            <person name="Baker S."/>
            <person name="Barry K."/>
            <person name="Bills G."/>
            <person name="Bluhm B."/>
            <person name="Cannon C."/>
            <person name="Castanera R."/>
            <person name="Culley D."/>
            <person name="Daum C."/>
            <person name="Ezra D."/>
            <person name="Gonzalez J."/>
            <person name="Henrissat B."/>
            <person name="Kuo A."/>
            <person name="Liang C."/>
            <person name="Lipzen A."/>
            <person name="Lutzoni F."/>
            <person name="Magnuson J."/>
            <person name="Mondo S."/>
            <person name="Nolan M."/>
            <person name="Ohm R."/>
            <person name="Pangilinan J."/>
            <person name="Park H.-J."/>
            <person name="Ramirez L."/>
            <person name="Alfaro M."/>
            <person name="Sun H."/>
            <person name="Tritt A."/>
            <person name="Yoshinaga Y."/>
            <person name="Zwiers L.-H."/>
            <person name="Turgeon B."/>
            <person name="Goodwin S."/>
            <person name="Spatafora J."/>
            <person name="Crous P."/>
            <person name="Grigoriev I."/>
        </authorList>
    </citation>
    <scope>NUCLEOTIDE SEQUENCE</scope>
    <source>
        <strain evidence="9">CBS 121410</strain>
    </source>
</reference>
<proteinExistence type="inferred from homology"/>
<comment type="subcellular location">
    <subcellularLocation>
        <location evidence="1">Cytoplasm</location>
    </subcellularLocation>
</comment>
<keyword evidence="3" id="KW-0963">Cytoplasm</keyword>
<comment type="similarity">
    <text evidence="2">Belongs to the TBCC family.</text>
</comment>
<dbReference type="Gene3D" id="1.20.58.1250">
    <property type="entry name" value="Tubulin Binding Cofactor C, N-terminal domain"/>
    <property type="match status" value="1"/>
</dbReference>
<evidence type="ECO:0000256" key="3">
    <source>
        <dbReference type="ARBA" id="ARBA00022490"/>
    </source>
</evidence>
<dbReference type="Pfam" id="PF16752">
    <property type="entry name" value="TBCC_N"/>
    <property type="match status" value="1"/>
</dbReference>
<dbReference type="InterPro" id="IPR006599">
    <property type="entry name" value="CARP_motif"/>
</dbReference>
<comment type="subunit">
    <text evidence="6">Supercomplex made of cofactors A to E. Cofactors A and D function by capturing and stabilizing tubulin in a quasi-native conformation. Cofactor E binds to the cofactor D-tubulin complex; interaction with cofactor C then causes the release of tubulin polypeptides that are committed to the native state.</text>
</comment>
<organism evidence="9 10">
    <name type="scientific">Saccharata proteae CBS 121410</name>
    <dbReference type="NCBI Taxonomy" id="1314787"/>
    <lineage>
        <taxon>Eukaryota</taxon>
        <taxon>Fungi</taxon>
        <taxon>Dikarya</taxon>
        <taxon>Ascomycota</taxon>
        <taxon>Pezizomycotina</taxon>
        <taxon>Dothideomycetes</taxon>
        <taxon>Dothideomycetes incertae sedis</taxon>
        <taxon>Botryosphaeriales</taxon>
        <taxon>Saccharataceae</taxon>
        <taxon>Saccharata</taxon>
    </lineage>
</organism>
<evidence type="ECO:0000313" key="9">
    <source>
        <dbReference type="EMBL" id="KAF2085317.1"/>
    </source>
</evidence>
<dbReference type="PROSITE" id="PS51329">
    <property type="entry name" value="C_CAP_COFACTOR_C"/>
    <property type="match status" value="1"/>
</dbReference>
<protein>
    <submittedName>
        <fullName evidence="9">Tubulin-specific chaperone c</fullName>
    </submittedName>
</protein>
<evidence type="ECO:0000256" key="4">
    <source>
        <dbReference type="ARBA" id="ARBA00022990"/>
    </source>
</evidence>
<dbReference type="PANTHER" id="PTHR15139:SF0">
    <property type="entry name" value="TUBULIN-SPECIFIC CHAPERONE C"/>
    <property type="match status" value="1"/>
</dbReference>
<comment type="caution">
    <text evidence="9">The sequence shown here is derived from an EMBL/GenBank/DDBJ whole genome shotgun (WGS) entry which is preliminary data.</text>
</comment>
<evidence type="ECO:0000256" key="7">
    <source>
        <dbReference type="SAM" id="MobiDB-lite"/>
    </source>
</evidence>
<dbReference type="GO" id="GO:0015631">
    <property type="term" value="F:tubulin binding"/>
    <property type="evidence" value="ECO:0007669"/>
    <property type="project" value="InterPro"/>
</dbReference>
<dbReference type="Pfam" id="PF07986">
    <property type="entry name" value="TBCC"/>
    <property type="match status" value="1"/>
</dbReference>
<dbReference type="OrthoDB" id="194775at2759"/>
<dbReference type="GO" id="GO:0007021">
    <property type="term" value="P:tubulin complex assembly"/>
    <property type="evidence" value="ECO:0007669"/>
    <property type="project" value="TreeGrafter"/>
</dbReference>
<dbReference type="AlphaFoldDB" id="A0A9P4HRI8"/>
<evidence type="ECO:0000259" key="8">
    <source>
        <dbReference type="PROSITE" id="PS51329"/>
    </source>
</evidence>
<dbReference type="InterPro" id="IPR012945">
    <property type="entry name" value="Tubulin-bd_cofactor_C_dom"/>
</dbReference>
<feature type="region of interest" description="Disordered" evidence="7">
    <location>
        <begin position="144"/>
        <end position="172"/>
    </location>
</feature>
<accession>A0A9P4HRI8</accession>
<evidence type="ECO:0000256" key="5">
    <source>
        <dbReference type="ARBA" id="ARBA00023186"/>
    </source>
</evidence>
<evidence type="ECO:0000256" key="6">
    <source>
        <dbReference type="ARBA" id="ARBA00026055"/>
    </source>
</evidence>
<dbReference type="InterPro" id="IPR038397">
    <property type="entry name" value="TBCC_N_sf"/>
</dbReference>
<sequence>MEVMDPLSPHPELGLKERFFRYFQHEVTALQEQIGRLSDKAASGGERQDAVDHCLAGIARLSHEVKDASSYIPAYDQRTYAEAIKALSDKLNQTRSSFAPRSKFTFKSSSKPSAAAFAISHNKNPSAISLNDAAELASQQRLRVPGHNDSEPSTAGSSAFASPTINTPAEDQTGEDAFVNRNLSAAQRAASVLRKPSFSESTSVMISGHSNLHIILPSSASHATSSGTLMNLRHCIVDMSQPTAHGGPFAGLTVKNIKSSLVVCGKVAGPIHLTGLENCVVVVSCRQFRMHECNNVNVYLHCSSRPIIESCANINFAPLPTTFINDNEPGSNLWDQVDDFKWLKSEPSPHWKILASSERVQDGVWKDLFPGGPGLGLEGILKAVNISNFPK</sequence>
<dbReference type="InterPro" id="IPR031925">
    <property type="entry name" value="TBCC_N"/>
</dbReference>
<evidence type="ECO:0000313" key="10">
    <source>
        <dbReference type="Proteomes" id="UP000799776"/>
    </source>
</evidence>